<keyword evidence="2" id="KW-0472">Membrane</keyword>
<name>A0ABX6IH04_9ACTN</name>
<sequence length="168" mass="17780">MPATFADQVRRPARRADAPRGDVRVSSRSVRERPVGRRDAGGRPAPPGRTRPAGTRCAAPAHDPRGMTSWETIARRRAVTAAVLVGAALAVLVWVLIVVGNNYAAVVAPDPDGSSLVYVRSGESLSAVAARVAPEHPVEVVAEQIRELNDLAGSGLTVGQPLLVPRYR</sequence>
<evidence type="ECO:0000256" key="2">
    <source>
        <dbReference type="SAM" id="Phobius"/>
    </source>
</evidence>
<evidence type="ECO:0000256" key="1">
    <source>
        <dbReference type="SAM" id="MobiDB-lite"/>
    </source>
</evidence>
<gene>
    <name evidence="4" type="ORF">GII31_09675</name>
</gene>
<reference evidence="4" key="1">
    <citation type="journal article" date="2021" name="Nat. Microbiol.">
        <title>Cocultivation of an ultrasmall environmental parasitic bacterium with lytic ability against bacteria associated with wastewater foams.</title>
        <authorList>
            <person name="Batinovic S."/>
            <person name="Rose J.J.A."/>
            <person name="Ratcliffe J."/>
            <person name="Seviour R.J."/>
            <person name="Petrovski S."/>
        </authorList>
    </citation>
    <scope>NUCLEOTIDE SEQUENCE</scope>
    <source>
        <strain evidence="4">CON9</strain>
    </source>
</reference>
<accession>A0ABX6IH04</accession>
<evidence type="ECO:0000313" key="5">
    <source>
        <dbReference type="Proteomes" id="UP001059836"/>
    </source>
</evidence>
<evidence type="ECO:0000259" key="3">
    <source>
        <dbReference type="Pfam" id="PF01476"/>
    </source>
</evidence>
<feature type="domain" description="LysM" evidence="3">
    <location>
        <begin position="119"/>
        <end position="165"/>
    </location>
</feature>
<dbReference type="Gene3D" id="3.10.350.10">
    <property type="entry name" value="LysM domain"/>
    <property type="match status" value="1"/>
</dbReference>
<feature type="compositionally biased region" description="Basic and acidic residues" evidence="1">
    <location>
        <begin position="8"/>
        <end position="41"/>
    </location>
</feature>
<proteinExistence type="predicted"/>
<keyword evidence="2" id="KW-0812">Transmembrane</keyword>
<feature type="region of interest" description="Disordered" evidence="1">
    <location>
        <begin position="1"/>
        <end position="64"/>
    </location>
</feature>
<dbReference type="InterPro" id="IPR036779">
    <property type="entry name" value="LysM_dom_sf"/>
</dbReference>
<evidence type="ECO:0000313" key="4">
    <source>
        <dbReference type="EMBL" id="QHN35123.1"/>
    </source>
</evidence>
<keyword evidence="5" id="KW-1185">Reference proteome</keyword>
<dbReference type="InterPro" id="IPR018392">
    <property type="entry name" value="LysM"/>
</dbReference>
<protein>
    <submittedName>
        <fullName evidence="4">LysM peptidoglycan-binding domain-containing protein</fullName>
    </submittedName>
</protein>
<feature type="transmembrane region" description="Helical" evidence="2">
    <location>
        <begin position="78"/>
        <end position="99"/>
    </location>
</feature>
<organism evidence="4 5">
    <name type="scientific">Gordonia pseudamarae</name>
    <dbReference type="NCBI Taxonomy" id="2831662"/>
    <lineage>
        <taxon>Bacteria</taxon>
        <taxon>Bacillati</taxon>
        <taxon>Actinomycetota</taxon>
        <taxon>Actinomycetes</taxon>
        <taxon>Mycobacteriales</taxon>
        <taxon>Gordoniaceae</taxon>
        <taxon>Gordonia</taxon>
    </lineage>
</organism>
<dbReference type="Pfam" id="PF01476">
    <property type="entry name" value="LysM"/>
    <property type="match status" value="1"/>
</dbReference>
<dbReference type="Proteomes" id="UP001059836">
    <property type="component" value="Chromosome"/>
</dbReference>
<dbReference type="EMBL" id="CP045809">
    <property type="protein sequence ID" value="QHN35123.1"/>
    <property type="molecule type" value="Genomic_DNA"/>
</dbReference>
<keyword evidence="2" id="KW-1133">Transmembrane helix</keyword>